<keyword evidence="1" id="KW-0812">Transmembrane</keyword>
<dbReference type="GO" id="GO:0080120">
    <property type="term" value="P:CAAX-box protein maturation"/>
    <property type="evidence" value="ECO:0007669"/>
    <property type="project" value="UniProtKB-ARBA"/>
</dbReference>
<dbReference type="RefSeq" id="WP_117544097.1">
    <property type="nucleotide sequence ID" value="NZ_QVLV01000003.1"/>
</dbReference>
<keyword evidence="1" id="KW-0472">Membrane</keyword>
<sequence length="280" mass="30052">MRIGGKKETEKNIKGRADKNTVYRALFSVLGALLVYEAGKMAGLLLAGALIGGGENAEEILNSGLTGGLENLIMILTGGLACFALWKPFLHFRPAKRTDRKEILPFFIMAAALALGLNILMAFLQLDRFSETFREVSRAQADVPLWLGIVLYGLAAPFSEELVFRGIIYGKARDIFGVPAAMVFSGLIFGIYHGNLVQGIYAAFLGTVLAWTMEHTGTLLAPMIFHGIGNITVFLLIDAAGLGGALARPWICAALLFISVVCFLQLLKGGKAGKSQSSIL</sequence>
<feature type="transmembrane region" description="Helical" evidence="1">
    <location>
        <begin position="21"/>
        <end position="51"/>
    </location>
</feature>
<evidence type="ECO:0000256" key="1">
    <source>
        <dbReference type="SAM" id="Phobius"/>
    </source>
</evidence>
<dbReference type="GO" id="GO:0006508">
    <property type="term" value="P:proteolysis"/>
    <property type="evidence" value="ECO:0007669"/>
    <property type="project" value="UniProtKB-KW"/>
</dbReference>
<dbReference type="AlphaFoldDB" id="A0A3E3I8X7"/>
<name>A0A3E3I8X7_9FIRM</name>
<feature type="transmembrane region" description="Helical" evidence="1">
    <location>
        <begin position="71"/>
        <end position="90"/>
    </location>
</feature>
<evidence type="ECO:0000259" key="2">
    <source>
        <dbReference type="Pfam" id="PF02517"/>
    </source>
</evidence>
<evidence type="ECO:0000313" key="3">
    <source>
        <dbReference type="EMBL" id="RGE63500.1"/>
    </source>
</evidence>
<dbReference type="PANTHER" id="PTHR36435">
    <property type="entry name" value="SLR1288 PROTEIN"/>
    <property type="match status" value="1"/>
</dbReference>
<comment type="caution">
    <text evidence="3">The sequence shown here is derived from an EMBL/GenBank/DDBJ whole genome shotgun (WGS) entry which is preliminary data.</text>
</comment>
<dbReference type="Pfam" id="PF02517">
    <property type="entry name" value="Rce1-like"/>
    <property type="match status" value="1"/>
</dbReference>
<reference evidence="3" key="1">
    <citation type="submission" date="2018-08" db="EMBL/GenBank/DDBJ databases">
        <title>A genome reference for cultivated species of the human gut microbiota.</title>
        <authorList>
            <person name="Zou Y."/>
            <person name="Xue W."/>
            <person name="Luo G."/>
        </authorList>
    </citation>
    <scope>NUCLEOTIDE SEQUENCE [LARGE SCALE GENOMIC DNA]</scope>
    <source>
        <strain evidence="3">TF05-5AC</strain>
    </source>
</reference>
<organism evidence="3 4">
    <name type="scientific">Eisenbergiella massiliensis</name>
    <dbReference type="NCBI Taxonomy" id="1720294"/>
    <lineage>
        <taxon>Bacteria</taxon>
        <taxon>Bacillati</taxon>
        <taxon>Bacillota</taxon>
        <taxon>Clostridia</taxon>
        <taxon>Lachnospirales</taxon>
        <taxon>Lachnospiraceae</taxon>
        <taxon>Eisenbergiella</taxon>
    </lineage>
</organism>
<dbReference type="InterPro" id="IPR052710">
    <property type="entry name" value="CAAX_protease"/>
</dbReference>
<feature type="transmembrane region" description="Helical" evidence="1">
    <location>
        <begin position="175"/>
        <end position="192"/>
    </location>
</feature>
<evidence type="ECO:0000313" key="4">
    <source>
        <dbReference type="Proteomes" id="UP000260812"/>
    </source>
</evidence>
<accession>A0A3E3I8X7</accession>
<dbReference type="GO" id="GO:0004175">
    <property type="term" value="F:endopeptidase activity"/>
    <property type="evidence" value="ECO:0007669"/>
    <property type="project" value="UniProtKB-ARBA"/>
</dbReference>
<dbReference type="InterPro" id="IPR003675">
    <property type="entry name" value="Rce1/LyrA-like_dom"/>
</dbReference>
<keyword evidence="3" id="KW-0378">Hydrolase</keyword>
<dbReference type="GeneID" id="97986437"/>
<feature type="domain" description="CAAX prenyl protease 2/Lysostaphin resistance protein A-like" evidence="2">
    <location>
        <begin position="145"/>
        <end position="231"/>
    </location>
</feature>
<keyword evidence="1" id="KW-1133">Transmembrane helix</keyword>
<feature type="transmembrane region" description="Helical" evidence="1">
    <location>
        <begin position="143"/>
        <end position="163"/>
    </location>
</feature>
<protein>
    <submittedName>
        <fullName evidence="3">CPBP family intramembrane metalloprotease</fullName>
    </submittedName>
</protein>
<feature type="transmembrane region" description="Helical" evidence="1">
    <location>
        <begin position="220"/>
        <end position="241"/>
    </location>
</feature>
<keyword evidence="4" id="KW-1185">Reference proteome</keyword>
<dbReference type="PANTHER" id="PTHR36435:SF1">
    <property type="entry name" value="CAAX AMINO TERMINAL PROTEASE FAMILY PROTEIN"/>
    <property type="match status" value="1"/>
</dbReference>
<feature type="transmembrane region" description="Helical" evidence="1">
    <location>
        <begin position="247"/>
        <end position="267"/>
    </location>
</feature>
<dbReference type="GO" id="GO:0008237">
    <property type="term" value="F:metallopeptidase activity"/>
    <property type="evidence" value="ECO:0007669"/>
    <property type="project" value="UniProtKB-KW"/>
</dbReference>
<proteinExistence type="predicted"/>
<dbReference type="Proteomes" id="UP000260812">
    <property type="component" value="Unassembled WGS sequence"/>
</dbReference>
<dbReference type="EMBL" id="QVLV01000003">
    <property type="protein sequence ID" value="RGE63500.1"/>
    <property type="molecule type" value="Genomic_DNA"/>
</dbReference>
<gene>
    <name evidence="3" type="ORF">DXC51_05975</name>
</gene>
<keyword evidence="3" id="KW-0645">Protease</keyword>
<feature type="transmembrane region" description="Helical" evidence="1">
    <location>
        <begin position="102"/>
        <end position="123"/>
    </location>
</feature>
<keyword evidence="3" id="KW-0482">Metalloprotease</keyword>